<dbReference type="EMBL" id="QKYU01000036">
    <property type="protein sequence ID" value="PZW38663.1"/>
    <property type="molecule type" value="Genomic_DNA"/>
</dbReference>
<dbReference type="OrthoDB" id="7376091at2"/>
<name>A0A2W7IJG6_9PROT</name>
<protein>
    <submittedName>
        <fullName evidence="1">Uncharacterized protein</fullName>
    </submittedName>
</protein>
<gene>
    <name evidence="1" type="ORF">C8P66_13617</name>
</gene>
<keyword evidence="2" id="KW-1185">Reference proteome</keyword>
<organism evidence="1 2">
    <name type="scientific">Humitalea rosea</name>
    <dbReference type="NCBI Taxonomy" id="990373"/>
    <lineage>
        <taxon>Bacteria</taxon>
        <taxon>Pseudomonadati</taxon>
        <taxon>Pseudomonadota</taxon>
        <taxon>Alphaproteobacteria</taxon>
        <taxon>Acetobacterales</taxon>
        <taxon>Roseomonadaceae</taxon>
        <taxon>Humitalea</taxon>
    </lineage>
</organism>
<dbReference type="Proteomes" id="UP000249688">
    <property type="component" value="Unassembled WGS sequence"/>
</dbReference>
<dbReference type="AlphaFoldDB" id="A0A2W7IJG6"/>
<sequence>MTNPAPPEVWPGADGMPLSCREKIKVLVENHDEAAQVLADAYEDAVLMGVDRKAMRAILQRLVDALPE</sequence>
<evidence type="ECO:0000313" key="1">
    <source>
        <dbReference type="EMBL" id="PZW38663.1"/>
    </source>
</evidence>
<comment type="caution">
    <text evidence="1">The sequence shown here is derived from an EMBL/GenBank/DDBJ whole genome shotgun (WGS) entry which is preliminary data.</text>
</comment>
<evidence type="ECO:0000313" key="2">
    <source>
        <dbReference type="Proteomes" id="UP000249688"/>
    </source>
</evidence>
<dbReference type="RefSeq" id="WP_111400335.1">
    <property type="nucleotide sequence ID" value="NZ_QKYU01000036.1"/>
</dbReference>
<proteinExistence type="predicted"/>
<accession>A0A2W7IJG6</accession>
<reference evidence="1 2" key="1">
    <citation type="submission" date="2018-06" db="EMBL/GenBank/DDBJ databases">
        <title>Genomic Encyclopedia of Archaeal and Bacterial Type Strains, Phase II (KMG-II): from individual species to whole genera.</title>
        <authorList>
            <person name="Goeker M."/>
        </authorList>
    </citation>
    <scope>NUCLEOTIDE SEQUENCE [LARGE SCALE GENOMIC DNA]</scope>
    <source>
        <strain evidence="1 2">DSM 24525</strain>
    </source>
</reference>